<feature type="compositionally biased region" description="Polar residues" evidence="1">
    <location>
        <begin position="7"/>
        <end position="26"/>
    </location>
</feature>
<evidence type="ECO:0000256" key="1">
    <source>
        <dbReference type="SAM" id="MobiDB-lite"/>
    </source>
</evidence>
<gene>
    <name evidence="2" type="primary">PPUP223</name>
</gene>
<dbReference type="EMBL" id="GBYX01476715">
    <property type="protein sequence ID" value="JAO04962.1"/>
    <property type="molecule type" value="Transcribed_RNA"/>
</dbReference>
<proteinExistence type="predicted"/>
<evidence type="ECO:0000313" key="2">
    <source>
        <dbReference type="EMBL" id="JAO04962.1"/>
    </source>
</evidence>
<dbReference type="AlphaFoldDB" id="A0A0S7EQ59"/>
<feature type="region of interest" description="Disordered" evidence="1">
    <location>
        <begin position="1"/>
        <end position="26"/>
    </location>
</feature>
<name>A0A0S7EQ59_9TELE</name>
<feature type="non-terminal residue" evidence="2">
    <location>
        <position position="1"/>
    </location>
</feature>
<protein>
    <submittedName>
        <fullName evidence="2">PPUP223</fullName>
    </submittedName>
</protein>
<feature type="region of interest" description="Disordered" evidence="1">
    <location>
        <begin position="100"/>
        <end position="129"/>
    </location>
</feature>
<accession>A0A0S7EQ59</accession>
<organism evidence="2">
    <name type="scientific">Poeciliopsis prolifica</name>
    <name type="common">blackstripe livebearer</name>
    <dbReference type="NCBI Taxonomy" id="188132"/>
    <lineage>
        <taxon>Eukaryota</taxon>
        <taxon>Metazoa</taxon>
        <taxon>Chordata</taxon>
        <taxon>Craniata</taxon>
        <taxon>Vertebrata</taxon>
        <taxon>Euteleostomi</taxon>
        <taxon>Actinopterygii</taxon>
        <taxon>Neopterygii</taxon>
        <taxon>Teleostei</taxon>
        <taxon>Neoteleostei</taxon>
        <taxon>Acanthomorphata</taxon>
        <taxon>Ovalentaria</taxon>
        <taxon>Atherinomorphae</taxon>
        <taxon>Cyprinodontiformes</taxon>
        <taxon>Poeciliidae</taxon>
        <taxon>Poeciliinae</taxon>
        <taxon>Poeciliopsis</taxon>
    </lineage>
</organism>
<sequence>QEDDAETSSCVSETSDQVGRLQPASTRSAFRVEQLRGKMNDAAPEVCVQCRHKDTHTHFAEAYLLQTAARGDRGKDGGCRTLVFDGRGVPPWLEDQRRRERRLKATRSSQLQVYRRDSERRRLNPLSKV</sequence>
<reference evidence="2" key="1">
    <citation type="submission" date="2014-12" db="EMBL/GenBank/DDBJ databases">
        <title>Parallel Evolution in Life History Adaptation Evident in the Tissue-Specific Poeciliopsis prolifica transcriptome.</title>
        <authorList>
            <person name="Jue N.K."/>
            <person name="Foley R.J."/>
            <person name="Obergfell C."/>
            <person name="Reznick D.N."/>
            <person name="O'Neill R.J."/>
            <person name="O'Neill M.J."/>
        </authorList>
    </citation>
    <scope>NUCLEOTIDE SEQUENCE</scope>
</reference>